<feature type="transmembrane region" description="Helical" evidence="6">
    <location>
        <begin position="359"/>
        <end position="381"/>
    </location>
</feature>
<feature type="transmembrane region" description="Helical" evidence="6">
    <location>
        <begin position="200"/>
        <end position="220"/>
    </location>
</feature>
<dbReference type="GO" id="GO:0016020">
    <property type="term" value="C:membrane"/>
    <property type="evidence" value="ECO:0007669"/>
    <property type="project" value="UniProtKB-SubCell"/>
</dbReference>
<feature type="transmembrane region" description="Helical" evidence="6">
    <location>
        <begin position="97"/>
        <end position="117"/>
    </location>
</feature>
<keyword evidence="5 6" id="KW-0472">Membrane</keyword>
<keyword evidence="4 6" id="KW-1133">Transmembrane helix</keyword>
<feature type="transmembrane region" description="Helical" evidence="6">
    <location>
        <begin position="66"/>
        <end position="85"/>
    </location>
</feature>
<dbReference type="PANTHER" id="PTHR43791:SF52">
    <property type="entry name" value="TRANSPORTER, PUTATIVE (AFU_ORTHOLOGUE AFUA_1G11820)-RELATED"/>
    <property type="match status" value="1"/>
</dbReference>
<keyword evidence="9" id="KW-1185">Reference proteome</keyword>
<dbReference type="InterPro" id="IPR036259">
    <property type="entry name" value="MFS_trans_sf"/>
</dbReference>
<keyword evidence="2" id="KW-0813">Transport</keyword>
<comment type="subcellular location">
    <subcellularLocation>
        <location evidence="1">Membrane</location>
        <topology evidence="1">Multi-pass membrane protein</topology>
    </subcellularLocation>
</comment>
<proteinExistence type="predicted"/>
<dbReference type="RefSeq" id="XP_022579275.1">
    <property type="nucleotide sequence ID" value="XM_022729899.1"/>
</dbReference>
<evidence type="ECO:0000256" key="6">
    <source>
        <dbReference type="SAM" id="Phobius"/>
    </source>
</evidence>
<evidence type="ECO:0000313" key="8">
    <source>
        <dbReference type="EMBL" id="OJJ44765.1"/>
    </source>
</evidence>
<dbReference type="VEuPathDB" id="FungiDB:ASPZODRAFT_735839"/>
<accession>A0A1L9SC39</accession>
<evidence type="ECO:0000256" key="4">
    <source>
        <dbReference type="ARBA" id="ARBA00022989"/>
    </source>
</evidence>
<dbReference type="AlphaFoldDB" id="A0A1L9SC39"/>
<dbReference type="InterPro" id="IPR020846">
    <property type="entry name" value="MFS_dom"/>
</dbReference>
<feature type="transmembrane region" description="Helical" evidence="6">
    <location>
        <begin position="6"/>
        <end position="28"/>
    </location>
</feature>
<dbReference type="Pfam" id="PF07690">
    <property type="entry name" value="MFS_1"/>
    <property type="match status" value="1"/>
</dbReference>
<dbReference type="Gene3D" id="1.20.1250.20">
    <property type="entry name" value="MFS general substrate transporter like domains"/>
    <property type="match status" value="2"/>
</dbReference>
<dbReference type="PROSITE" id="PS50850">
    <property type="entry name" value="MFS"/>
    <property type="match status" value="1"/>
</dbReference>
<feature type="transmembrane region" description="Helical" evidence="6">
    <location>
        <begin position="129"/>
        <end position="150"/>
    </location>
</feature>
<name>A0A1L9SC39_9EURO</name>
<feature type="transmembrane region" description="Helical" evidence="6">
    <location>
        <begin position="294"/>
        <end position="317"/>
    </location>
</feature>
<feature type="transmembrane region" description="Helical" evidence="6">
    <location>
        <begin position="264"/>
        <end position="282"/>
    </location>
</feature>
<dbReference type="GeneID" id="34616363"/>
<sequence>MTSRDLSTALQVFFVPYILLDIPSNILLKRLPPSTWISILAFLWGVSSMCQGFFKSTGGLAACRFLMGVFEAGFVPGCAYLMAMFYKRHEFQKRFSLFWVAGLIAGAFGGLLAYALYHMQGLAGFAGWRWIFIIEGLLAIVTAIPAKFIIADWPENARFLTADDKTILAQRQAQDLADGAARMDRLNRDAWRRILGDWKIYVGALIYLGITVSGYATALFVPSIVDSLGYSGVEAQVHSIPIWLVASAVTLVVSFLTDRLKHRYGFMMFGLCFASIGYILLLCQGPPGGDLPLHVRYMAVFFITAGCYIVQPVAVVWMANNLGGHYKRAVGLAITIGFGNIGGIIATNIFASADAPRFFVGYGVSLAMLLLCGTASSVFAIGISRENRLRDEGKRAGRLHHPNIDNMGDDGPRFRFSL</sequence>
<reference evidence="9" key="1">
    <citation type="journal article" date="2017" name="Genome Biol.">
        <title>Comparative genomics reveals high biological diversity and specific adaptations in the industrially and medically important fungal genus Aspergillus.</title>
        <authorList>
            <person name="de Vries R.P."/>
            <person name="Riley R."/>
            <person name="Wiebenga A."/>
            <person name="Aguilar-Osorio G."/>
            <person name="Amillis S."/>
            <person name="Uchima C.A."/>
            <person name="Anderluh G."/>
            <person name="Asadollahi M."/>
            <person name="Askin M."/>
            <person name="Barry K."/>
            <person name="Battaglia E."/>
            <person name="Bayram O."/>
            <person name="Benocci T."/>
            <person name="Braus-Stromeyer S.A."/>
            <person name="Caldana C."/>
            <person name="Canovas D."/>
            <person name="Cerqueira G.C."/>
            <person name="Chen F."/>
            <person name="Chen W."/>
            <person name="Choi C."/>
            <person name="Clum A."/>
            <person name="Dos Santos R.A."/>
            <person name="Damasio A.R."/>
            <person name="Diallinas G."/>
            <person name="Emri T."/>
            <person name="Fekete E."/>
            <person name="Flipphi M."/>
            <person name="Freyberg S."/>
            <person name="Gallo A."/>
            <person name="Gournas C."/>
            <person name="Habgood R."/>
            <person name="Hainaut M."/>
            <person name="Harispe M.L."/>
            <person name="Henrissat B."/>
            <person name="Hilden K.S."/>
            <person name="Hope R."/>
            <person name="Hossain A."/>
            <person name="Karabika E."/>
            <person name="Karaffa L."/>
            <person name="Karanyi Z."/>
            <person name="Krasevec N."/>
            <person name="Kuo A."/>
            <person name="Kusch H."/>
            <person name="LaButti K."/>
            <person name="Lagendijk E.L."/>
            <person name="Lapidus A."/>
            <person name="Levasseur A."/>
            <person name="Lindquist E."/>
            <person name="Lipzen A."/>
            <person name="Logrieco A.F."/>
            <person name="MacCabe A."/>
            <person name="Maekelae M.R."/>
            <person name="Malavazi I."/>
            <person name="Melin P."/>
            <person name="Meyer V."/>
            <person name="Mielnichuk N."/>
            <person name="Miskei M."/>
            <person name="Molnar A.P."/>
            <person name="Mule G."/>
            <person name="Ngan C.Y."/>
            <person name="Orejas M."/>
            <person name="Orosz E."/>
            <person name="Ouedraogo J.P."/>
            <person name="Overkamp K.M."/>
            <person name="Park H.-S."/>
            <person name="Perrone G."/>
            <person name="Piumi F."/>
            <person name="Punt P.J."/>
            <person name="Ram A.F."/>
            <person name="Ramon A."/>
            <person name="Rauscher S."/>
            <person name="Record E."/>
            <person name="Riano-Pachon D.M."/>
            <person name="Robert V."/>
            <person name="Roehrig J."/>
            <person name="Ruller R."/>
            <person name="Salamov A."/>
            <person name="Salih N.S."/>
            <person name="Samson R.A."/>
            <person name="Sandor E."/>
            <person name="Sanguinetti M."/>
            <person name="Schuetze T."/>
            <person name="Sepcic K."/>
            <person name="Shelest E."/>
            <person name="Sherlock G."/>
            <person name="Sophianopoulou V."/>
            <person name="Squina F.M."/>
            <person name="Sun H."/>
            <person name="Susca A."/>
            <person name="Todd R.B."/>
            <person name="Tsang A."/>
            <person name="Unkles S.E."/>
            <person name="van de Wiele N."/>
            <person name="van Rossen-Uffink D."/>
            <person name="Oliveira J.V."/>
            <person name="Vesth T.C."/>
            <person name="Visser J."/>
            <person name="Yu J.-H."/>
            <person name="Zhou M."/>
            <person name="Andersen M.R."/>
            <person name="Archer D.B."/>
            <person name="Baker S.E."/>
            <person name="Benoit I."/>
            <person name="Brakhage A.A."/>
            <person name="Braus G.H."/>
            <person name="Fischer R."/>
            <person name="Frisvad J.C."/>
            <person name="Goldman G.H."/>
            <person name="Houbraken J."/>
            <person name="Oakley B."/>
            <person name="Pocsi I."/>
            <person name="Scazzocchio C."/>
            <person name="Seiboth B."/>
            <person name="vanKuyk P.A."/>
            <person name="Wortman J."/>
            <person name="Dyer P.S."/>
            <person name="Grigoriev I.V."/>
        </authorList>
    </citation>
    <scope>NUCLEOTIDE SEQUENCE [LARGE SCALE GENOMIC DNA]</scope>
    <source>
        <strain evidence="9">CBS 506.65</strain>
    </source>
</reference>
<dbReference type="Proteomes" id="UP000184188">
    <property type="component" value="Unassembled WGS sequence"/>
</dbReference>
<dbReference type="GO" id="GO:0022857">
    <property type="term" value="F:transmembrane transporter activity"/>
    <property type="evidence" value="ECO:0007669"/>
    <property type="project" value="InterPro"/>
</dbReference>
<evidence type="ECO:0000256" key="1">
    <source>
        <dbReference type="ARBA" id="ARBA00004141"/>
    </source>
</evidence>
<dbReference type="SUPFAM" id="SSF103473">
    <property type="entry name" value="MFS general substrate transporter"/>
    <property type="match status" value="1"/>
</dbReference>
<dbReference type="EMBL" id="KV878347">
    <property type="protein sequence ID" value="OJJ44765.1"/>
    <property type="molecule type" value="Genomic_DNA"/>
</dbReference>
<dbReference type="STRING" id="1073090.A0A1L9SC39"/>
<organism evidence="8 9">
    <name type="scientific">Penicilliopsis zonata CBS 506.65</name>
    <dbReference type="NCBI Taxonomy" id="1073090"/>
    <lineage>
        <taxon>Eukaryota</taxon>
        <taxon>Fungi</taxon>
        <taxon>Dikarya</taxon>
        <taxon>Ascomycota</taxon>
        <taxon>Pezizomycotina</taxon>
        <taxon>Eurotiomycetes</taxon>
        <taxon>Eurotiomycetidae</taxon>
        <taxon>Eurotiales</taxon>
        <taxon>Aspergillaceae</taxon>
        <taxon>Penicilliopsis</taxon>
    </lineage>
</organism>
<dbReference type="FunFam" id="1.20.1250.20:FF:000068">
    <property type="entry name" value="MFS general substrate transporter"/>
    <property type="match status" value="1"/>
</dbReference>
<feature type="transmembrane region" description="Helical" evidence="6">
    <location>
        <begin position="35"/>
        <end position="54"/>
    </location>
</feature>
<evidence type="ECO:0000256" key="2">
    <source>
        <dbReference type="ARBA" id="ARBA00022448"/>
    </source>
</evidence>
<dbReference type="PANTHER" id="PTHR43791">
    <property type="entry name" value="PERMEASE-RELATED"/>
    <property type="match status" value="1"/>
</dbReference>
<feature type="transmembrane region" description="Helical" evidence="6">
    <location>
        <begin position="240"/>
        <end position="257"/>
    </location>
</feature>
<evidence type="ECO:0000256" key="5">
    <source>
        <dbReference type="ARBA" id="ARBA00023136"/>
    </source>
</evidence>
<protein>
    <recommendedName>
        <fullName evidence="7">Major facilitator superfamily (MFS) profile domain-containing protein</fullName>
    </recommendedName>
</protein>
<gene>
    <name evidence="8" type="ORF">ASPZODRAFT_735839</name>
</gene>
<dbReference type="OrthoDB" id="19923at2759"/>
<evidence type="ECO:0000313" key="9">
    <source>
        <dbReference type="Proteomes" id="UP000184188"/>
    </source>
</evidence>
<keyword evidence="3 6" id="KW-0812">Transmembrane</keyword>
<feature type="domain" description="Major facilitator superfamily (MFS) profile" evidence="7">
    <location>
        <begin position="1"/>
        <end position="388"/>
    </location>
</feature>
<dbReference type="InterPro" id="IPR011701">
    <property type="entry name" value="MFS"/>
</dbReference>
<evidence type="ECO:0000256" key="3">
    <source>
        <dbReference type="ARBA" id="ARBA00022692"/>
    </source>
</evidence>
<feature type="transmembrane region" description="Helical" evidence="6">
    <location>
        <begin position="329"/>
        <end position="353"/>
    </location>
</feature>
<evidence type="ECO:0000259" key="7">
    <source>
        <dbReference type="PROSITE" id="PS50850"/>
    </source>
</evidence>